<reference evidence="2 3" key="1">
    <citation type="submission" date="2020-03" db="EMBL/GenBank/DDBJ databases">
        <title>Genomic Encyclopedia of Type Strains, Phase IV (KMG-IV): sequencing the most valuable type-strain genomes for metagenomic binning, comparative biology and taxonomic classification.</title>
        <authorList>
            <person name="Goeker M."/>
        </authorList>
    </citation>
    <scope>NUCLEOTIDE SEQUENCE [LARGE SCALE GENOMIC DNA]</scope>
    <source>
        <strain evidence="2 3">DSM 101599</strain>
    </source>
</reference>
<feature type="transmembrane region" description="Helical" evidence="1">
    <location>
        <begin position="258"/>
        <end position="280"/>
    </location>
</feature>
<evidence type="ECO:0000313" key="2">
    <source>
        <dbReference type="EMBL" id="NIJ46166.1"/>
    </source>
</evidence>
<evidence type="ECO:0000256" key="1">
    <source>
        <dbReference type="SAM" id="Phobius"/>
    </source>
</evidence>
<feature type="transmembrane region" description="Helical" evidence="1">
    <location>
        <begin position="184"/>
        <end position="205"/>
    </location>
</feature>
<feature type="transmembrane region" description="Helical" evidence="1">
    <location>
        <begin position="292"/>
        <end position="313"/>
    </location>
</feature>
<feature type="transmembrane region" description="Helical" evidence="1">
    <location>
        <begin position="112"/>
        <end position="131"/>
    </location>
</feature>
<dbReference type="InterPro" id="IPR025291">
    <property type="entry name" value="DUF4153"/>
</dbReference>
<gene>
    <name evidence="2" type="ORF">FHR24_002644</name>
</gene>
<dbReference type="EMBL" id="JAASQL010000004">
    <property type="protein sequence ID" value="NIJ46166.1"/>
    <property type="molecule type" value="Genomic_DNA"/>
</dbReference>
<keyword evidence="1" id="KW-0472">Membrane</keyword>
<dbReference type="Proteomes" id="UP000745859">
    <property type="component" value="Unassembled WGS sequence"/>
</dbReference>
<name>A0ABX0UFG3_9FLAO</name>
<dbReference type="RefSeq" id="WP_167189676.1">
    <property type="nucleotide sequence ID" value="NZ_JAASQL010000004.1"/>
</dbReference>
<feature type="transmembrane region" description="Helical" evidence="1">
    <location>
        <begin position="82"/>
        <end position="100"/>
    </location>
</feature>
<feature type="transmembrane region" description="Helical" evidence="1">
    <location>
        <begin position="151"/>
        <end position="172"/>
    </location>
</feature>
<keyword evidence="3" id="KW-1185">Reference proteome</keyword>
<feature type="transmembrane region" description="Helical" evidence="1">
    <location>
        <begin position="50"/>
        <end position="70"/>
    </location>
</feature>
<dbReference type="Pfam" id="PF13687">
    <property type="entry name" value="DUF4153"/>
    <property type="match status" value="1"/>
</dbReference>
<evidence type="ECO:0000313" key="3">
    <source>
        <dbReference type="Proteomes" id="UP000745859"/>
    </source>
</evidence>
<feature type="transmembrane region" description="Helical" evidence="1">
    <location>
        <begin position="20"/>
        <end position="38"/>
    </location>
</feature>
<keyword evidence="1" id="KW-0812">Transmembrane</keyword>
<proteinExistence type="predicted"/>
<evidence type="ECO:0008006" key="4">
    <source>
        <dbReference type="Google" id="ProtNLM"/>
    </source>
</evidence>
<keyword evidence="1" id="KW-1133">Transmembrane helix</keyword>
<feature type="transmembrane region" description="Helical" evidence="1">
    <location>
        <begin position="225"/>
        <end position="246"/>
    </location>
</feature>
<feature type="transmembrane region" description="Helical" evidence="1">
    <location>
        <begin position="350"/>
        <end position="370"/>
    </location>
</feature>
<comment type="caution">
    <text evidence="2">The sequence shown here is derived from an EMBL/GenBank/DDBJ whole genome shotgun (WGS) entry which is preliminary data.</text>
</comment>
<sequence length="626" mass="72784">MKNIKLNYLIQKTQESFLEYPLTILCALLGTVTSIYFFEFNDDIKNPFPYINAILTFALGIPLYFSVSFLSGTIFTKQIWKINAYFLASIILLLIYSSLPNQEVTFNTRIPYIRYAVFNVIIHLLVSFSPFIKNKTINGFWNYNKTLFIRFWTAILYSGVLYLGIVLAITAVKLLFNIKFDFKVYFHIQIAIFGLFNTWFFVSGIPKNIDNYENLTVYPKGLKIFSQYILLPLLLVYLLILYTYGGKIIITNNWPKGIVTYLITAISVLGILTFLLLHPYGKQKEYKWIQKLSFFYYLLLLPLIVMLFTAVSIRINQYGITINRYLILLLGIWLSIVAIYFCLHKKNIKLIPVSLAIILAVSSLGPWGMFSISEKSQANRLLSILENHQLLKNGKVVNETIWNPNKFPELRSIDTNSNEIKISDSIHNEIKSILDYLDDHHGLTSINPIFEQDLDIYFKTAVDSSKHINQARVYMKTLGLDYKKIRSLIHDKNSPKKYLYFKREKTDAISVNGFDYYYNFAYLNSKKEKSFVIDNHNYNIQLKNKTIILHTATDSLSINLDDKIELLLKNHAHKPNSIPSKLLEYNQILNNQHFLIVLNNINLKQKDDEYLINSLNGYILIKNVIE</sequence>
<protein>
    <recommendedName>
        <fullName evidence="4">DUF4153 domain-containing protein</fullName>
    </recommendedName>
</protein>
<feature type="transmembrane region" description="Helical" evidence="1">
    <location>
        <begin position="325"/>
        <end position="343"/>
    </location>
</feature>
<accession>A0ABX0UFG3</accession>
<organism evidence="2 3">
    <name type="scientific">Wenyingzhuangia heitensis</name>
    <dbReference type="NCBI Taxonomy" id="1487859"/>
    <lineage>
        <taxon>Bacteria</taxon>
        <taxon>Pseudomonadati</taxon>
        <taxon>Bacteroidota</taxon>
        <taxon>Flavobacteriia</taxon>
        <taxon>Flavobacteriales</taxon>
        <taxon>Flavobacteriaceae</taxon>
        <taxon>Wenyingzhuangia</taxon>
    </lineage>
</organism>